<protein>
    <recommendedName>
        <fullName evidence="4">Flp pilus-assembly TadG-like N-terminal domain-containing protein</fullName>
    </recommendedName>
</protein>
<keyword evidence="1" id="KW-1133">Transmembrane helix</keyword>
<feature type="transmembrane region" description="Helical" evidence="1">
    <location>
        <begin position="20"/>
        <end position="42"/>
    </location>
</feature>
<keyword evidence="1" id="KW-0812">Transmembrane</keyword>
<sequence length="595" mass="63275">MNDRSGMLGRIRDDDRGAALLTVLGLSLVLLILIAIGASWSLSGLRKAGTDNDSGAALAAAYAGADEYTSRLANDATYYKYGNTASAFTIASGSTVVAPPTANPAFNVTAATNWATVEGSSGRSSYRYEVDNSTFDRNGVIRIRSTGKVGTQVRSIIVNIKQKGFIDYLWFTDYEFGDPMFNSGTCNEPYKHEWEPGGRPSGCQDISFLGGDKMYGPAHSNDRMRICDSSWFGQITTADPGTPNWTDCGTQVFDQGPPQSVASQPMPPTNSEMKSEVRVDLSATVARPGCLYTGPTTITFNSNGTMTVISPWTKVTQPSYTTGIASQSPSQCGSIAALNSYAGATTPVIDHNLIYVQDVPSATGTGIEPNRPSSSGFLPTAFTCTGTGASSGWQFRQSAGNAWPRIGYPYYGNSTATTEAIPPSPVSSATTPSYDCRRGDVFVRGQVDGAVTIAATTVYVTGDITYVDSNDDVLGLVGQNSVWVWNPMRSDDVAINPNGTGNRRIDAAILSVGHVFQAQNYAIGGRRGNLTVNGAIAQKFRGIVVENGGYIKDYHYDAKFKTIAPPKFLTPTTTTYGVTQYASTKAAYTSIGAPN</sequence>
<name>A0ABP5BDF3_9MICO</name>
<dbReference type="EMBL" id="BAAAMK010000001">
    <property type="protein sequence ID" value="GAA1941595.1"/>
    <property type="molecule type" value="Genomic_DNA"/>
</dbReference>
<comment type="caution">
    <text evidence="2">The sequence shown here is derived from an EMBL/GenBank/DDBJ whole genome shotgun (WGS) entry which is preliminary data.</text>
</comment>
<gene>
    <name evidence="2" type="ORF">GCM10009717_04820</name>
</gene>
<reference evidence="3" key="1">
    <citation type="journal article" date="2019" name="Int. J. Syst. Evol. Microbiol.">
        <title>The Global Catalogue of Microorganisms (GCM) 10K type strain sequencing project: providing services to taxonomists for standard genome sequencing and annotation.</title>
        <authorList>
            <consortium name="The Broad Institute Genomics Platform"/>
            <consortium name="The Broad Institute Genome Sequencing Center for Infectious Disease"/>
            <person name="Wu L."/>
            <person name="Ma J."/>
        </authorList>
    </citation>
    <scope>NUCLEOTIDE SEQUENCE [LARGE SCALE GENOMIC DNA]</scope>
    <source>
        <strain evidence="3">JCM 13584</strain>
    </source>
</reference>
<organism evidence="2 3">
    <name type="scientific">Agromyces allii</name>
    <dbReference type="NCBI Taxonomy" id="393607"/>
    <lineage>
        <taxon>Bacteria</taxon>
        <taxon>Bacillati</taxon>
        <taxon>Actinomycetota</taxon>
        <taxon>Actinomycetes</taxon>
        <taxon>Micrococcales</taxon>
        <taxon>Microbacteriaceae</taxon>
        <taxon>Agromyces</taxon>
    </lineage>
</organism>
<evidence type="ECO:0000313" key="3">
    <source>
        <dbReference type="Proteomes" id="UP001499954"/>
    </source>
</evidence>
<dbReference type="Proteomes" id="UP001499954">
    <property type="component" value="Unassembled WGS sequence"/>
</dbReference>
<keyword evidence="1" id="KW-0472">Membrane</keyword>
<dbReference type="RefSeq" id="WP_157416754.1">
    <property type="nucleotide sequence ID" value="NZ_BAAAMK010000001.1"/>
</dbReference>
<evidence type="ECO:0000256" key="1">
    <source>
        <dbReference type="SAM" id="Phobius"/>
    </source>
</evidence>
<accession>A0ABP5BDF3</accession>
<evidence type="ECO:0000313" key="2">
    <source>
        <dbReference type="EMBL" id="GAA1941595.1"/>
    </source>
</evidence>
<evidence type="ECO:0008006" key="4">
    <source>
        <dbReference type="Google" id="ProtNLM"/>
    </source>
</evidence>
<proteinExistence type="predicted"/>
<keyword evidence="3" id="KW-1185">Reference proteome</keyword>